<sequence>MASLRTTACYARQLLASTARGSSRAMLLRSPASVRALSGLAPTASHISRKDQSSALTGSTMFVEKMGFATSLSYADFTKQDSAMDEAQEYMEEGVSFLNNDMIPMAMSCFQRSLNVRPTAAAHYNMGIGYFQLGDFQSSIKAFQESLKLAPHHADVHTNLATAHIKHDGNMAEALRHLQAAANISSQGPEIQ</sequence>
<evidence type="ECO:0000313" key="5">
    <source>
        <dbReference type="Proteomes" id="UP000780801"/>
    </source>
</evidence>
<dbReference type="PANTHER" id="PTHR16193:SF0">
    <property type="entry name" value="TETRATRICOPEPTIDE REPEAT PROTEIN 27"/>
    <property type="match status" value="1"/>
</dbReference>
<dbReference type="PROSITE" id="PS50005">
    <property type="entry name" value="TPR"/>
    <property type="match status" value="1"/>
</dbReference>
<evidence type="ECO:0008006" key="6">
    <source>
        <dbReference type="Google" id="ProtNLM"/>
    </source>
</evidence>
<evidence type="ECO:0000256" key="3">
    <source>
        <dbReference type="PROSITE-ProRule" id="PRU00339"/>
    </source>
</evidence>
<dbReference type="InterPro" id="IPR011990">
    <property type="entry name" value="TPR-like_helical_dom_sf"/>
</dbReference>
<dbReference type="Pfam" id="PF07719">
    <property type="entry name" value="TPR_2"/>
    <property type="match status" value="1"/>
</dbReference>
<keyword evidence="5" id="KW-1185">Reference proteome</keyword>
<protein>
    <recommendedName>
        <fullName evidence="6">Tetratricopeptide repeat-containing protein</fullName>
    </recommendedName>
</protein>
<name>A0A9P6KG72_9FUNG</name>
<feature type="non-terminal residue" evidence="4">
    <location>
        <position position="192"/>
    </location>
</feature>
<accession>A0A9P6KG72</accession>
<proteinExistence type="predicted"/>
<dbReference type="InterPro" id="IPR044244">
    <property type="entry name" value="TTC27/Emw1"/>
</dbReference>
<feature type="repeat" description="TPR" evidence="3">
    <location>
        <begin position="120"/>
        <end position="153"/>
    </location>
</feature>
<organism evidence="4 5">
    <name type="scientific">Lunasporangiospora selenospora</name>
    <dbReference type="NCBI Taxonomy" id="979761"/>
    <lineage>
        <taxon>Eukaryota</taxon>
        <taxon>Fungi</taxon>
        <taxon>Fungi incertae sedis</taxon>
        <taxon>Mucoromycota</taxon>
        <taxon>Mortierellomycotina</taxon>
        <taxon>Mortierellomycetes</taxon>
        <taxon>Mortierellales</taxon>
        <taxon>Mortierellaceae</taxon>
        <taxon>Lunasporangiospora</taxon>
    </lineage>
</organism>
<comment type="caution">
    <text evidence="4">The sequence shown here is derived from an EMBL/GenBank/DDBJ whole genome shotgun (WGS) entry which is preliminary data.</text>
</comment>
<dbReference type="Proteomes" id="UP000780801">
    <property type="component" value="Unassembled WGS sequence"/>
</dbReference>
<dbReference type="Gene3D" id="1.25.40.10">
    <property type="entry name" value="Tetratricopeptide repeat domain"/>
    <property type="match status" value="1"/>
</dbReference>
<dbReference type="EMBL" id="JAABOA010000615">
    <property type="protein sequence ID" value="KAF9583718.1"/>
    <property type="molecule type" value="Genomic_DNA"/>
</dbReference>
<dbReference type="AlphaFoldDB" id="A0A9P6KG72"/>
<evidence type="ECO:0000256" key="1">
    <source>
        <dbReference type="ARBA" id="ARBA00022737"/>
    </source>
</evidence>
<evidence type="ECO:0000256" key="2">
    <source>
        <dbReference type="ARBA" id="ARBA00022803"/>
    </source>
</evidence>
<dbReference type="InterPro" id="IPR019734">
    <property type="entry name" value="TPR_rpt"/>
</dbReference>
<dbReference type="OrthoDB" id="1926212at2759"/>
<evidence type="ECO:0000313" key="4">
    <source>
        <dbReference type="EMBL" id="KAF9583718.1"/>
    </source>
</evidence>
<keyword evidence="2 3" id="KW-0802">TPR repeat</keyword>
<dbReference type="PROSITE" id="PS50293">
    <property type="entry name" value="TPR_REGION"/>
    <property type="match status" value="1"/>
</dbReference>
<reference evidence="4" key="1">
    <citation type="journal article" date="2020" name="Fungal Divers.">
        <title>Resolving the Mortierellaceae phylogeny through synthesis of multi-gene phylogenetics and phylogenomics.</title>
        <authorList>
            <person name="Vandepol N."/>
            <person name="Liber J."/>
            <person name="Desiro A."/>
            <person name="Na H."/>
            <person name="Kennedy M."/>
            <person name="Barry K."/>
            <person name="Grigoriev I.V."/>
            <person name="Miller A.N."/>
            <person name="O'Donnell K."/>
            <person name="Stajich J.E."/>
            <person name="Bonito G."/>
        </authorList>
    </citation>
    <scope>NUCLEOTIDE SEQUENCE</scope>
    <source>
        <strain evidence="4">KOD1015</strain>
    </source>
</reference>
<dbReference type="SUPFAM" id="SSF48452">
    <property type="entry name" value="TPR-like"/>
    <property type="match status" value="1"/>
</dbReference>
<gene>
    <name evidence="4" type="ORF">BGW38_008776</name>
</gene>
<dbReference type="SMART" id="SM00028">
    <property type="entry name" value="TPR"/>
    <property type="match status" value="3"/>
</dbReference>
<keyword evidence="1" id="KW-0677">Repeat</keyword>
<dbReference type="InterPro" id="IPR013105">
    <property type="entry name" value="TPR_2"/>
</dbReference>
<dbReference type="PANTHER" id="PTHR16193">
    <property type="entry name" value="TETRATRICOPEPTIDE REPEAT PROTEIN 27"/>
    <property type="match status" value="1"/>
</dbReference>